<dbReference type="PANTHER" id="PTHR12598">
    <property type="entry name" value="COPPER HOMEOSTASIS PROTEIN CUTC"/>
    <property type="match status" value="1"/>
</dbReference>
<evidence type="ECO:0000313" key="4">
    <source>
        <dbReference type="Proteomes" id="UP001580928"/>
    </source>
</evidence>
<dbReference type="EMBL" id="JBBVGT010000003">
    <property type="protein sequence ID" value="MFB5946631.1"/>
    <property type="molecule type" value="Genomic_DNA"/>
</dbReference>
<dbReference type="RefSeq" id="WP_375558160.1">
    <property type="nucleotide sequence ID" value="NZ_JBBVGT010000003.1"/>
</dbReference>
<evidence type="ECO:0000256" key="2">
    <source>
        <dbReference type="HAMAP-Rule" id="MF_00795"/>
    </source>
</evidence>
<comment type="similarity">
    <text evidence="1 2">Belongs to the CutC family.</text>
</comment>
<proteinExistence type="inferred from homology"/>
<reference evidence="3 4" key="1">
    <citation type="submission" date="2024-04" db="EMBL/GenBank/DDBJ databases">
        <title>Albibacterium profundi sp. nov., isolated from sediment of the Challenger Deep of Mariana Trench.</title>
        <authorList>
            <person name="Wang Y."/>
        </authorList>
    </citation>
    <scope>NUCLEOTIDE SEQUENCE [LARGE SCALE GENOMIC DNA]</scope>
    <source>
        <strain evidence="3 4">RHL897</strain>
    </source>
</reference>
<dbReference type="InterPro" id="IPR036822">
    <property type="entry name" value="CutC-like_dom_sf"/>
</dbReference>
<dbReference type="Gene3D" id="3.20.20.380">
    <property type="entry name" value="Copper homeostasis (CutC) domain"/>
    <property type="match status" value="1"/>
</dbReference>
<evidence type="ECO:0000313" key="3">
    <source>
        <dbReference type="EMBL" id="MFB5946631.1"/>
    </source>
</evidence>
<accession>A0ABV5CGE7</accession>
<sequence length="240" mass="26433">MKKLEICASSFASAIIAQKAGADRIELCENLSEGGTTPSYGTLKLTKQHINIDTYVLIRPRSGDFLYTDAEFEIIKQDILICKNLGFSGIVIGILLPDGSIDVKRTRELVELARPMGVTFHRAFDACNDPEIALEDVIETGCDRILTSGLKNTVIEGSATLKQLIEQANDRITIMPGSGVKSTNIKFLKELIPASEWHASAKSTLESKMDYHNPDIENMGDAIFQSSEEEIKSLLLKLNE</sequence>
<protein>
    <recommendedName>
        <fullName evidence="2">PF03932 family protein CutC</fullName>
    </recommendedName>
</protein>
<organism evidence="3 4">
    <name type="scientific">Albibacterium profundi</name>
    <dbReference type="NCBI Taxonomy" id="3134906"/>
    <lineage>
        <taxon>Bacteria</taxon>
        <taxon>Pseudomonadati</taxon>
        <taxon>Bacteroidota</taxon>
        <taxon>Sphingobacteriia</taxon>
        <taxon>Sphingobacteriales</taxon>
        <taxon>Sphingobacteriaceae</taxon>
        <taxon>Albibacterium</taxon>
    </lineage>
</organism>
<comment type="subcellular location">
    <subcellularLocation>
        <location evidence="2">Cytoplasm</location>
    </subcellularLocation>
</comment>
<dbReference type="HAMAP" id="MF_00795">
    <property type="entry name" value="CutC"/>
    <property type="match status" value="1"/>
</dbReference>
<dbReference type="PANTHER" id="PTHR12598:SF0">
    <property type="entry name" value="COPPER HOMEOSTASIS PROTEIN CUTC HOMOLOG"/>
    <property type="match status" value="1"/>
</dbReference>
<comment type="caution">
    <text evidence="2">Once thought to be involved in copper homeostasis, experiments in E.coli have shown this is not the case.</text>
</comment>
<dbReference type="InterPro" id="IPR005627">
    <property type="entry name" value="CutC-like"/>
</dbReference>
<evidence type="ECO:0000256" key="1">
    <source>
        <dbReference type="ARBA" id="ARBA00007768"/>
    </source>
</evidence>
<dbReference type="SUPFAM" id="SSF110395">
    <property type="entry name" value="CutC-like"/>
    <property type="match status" value="1"/>
</dbReference>
<gene>
    <name evidence="2" type="primary">cutC</name>
    <name evidence="3" type="ORF">WKR92_12415</name>
</gene>
<name>A0ABV5CGE7_9SPHI</name>
<comment type="caution">
    <text evidence="3">The sequence shown here is derived from an EMBL/GenBank/DDBJ whole genome shotgun (WGS) entry which is preliminary data.</text>
</comment>
<dbReference type="Pfam" id="PF03932">
    <property type="entry name" value="CutC"/>
    <property type="match status" value="1"/>
</dbReference>
<dbReference type="Proteomes" id="UP001580928">
    <property type="component" value="Unassembled WGS sequence"/>
</dbReference>
<keyword evidence="2" id="KW-0963">Cytoplasm</keyword>
<keyword evidence="4" id="KW-1185">Reference proteome</keyword>